<dbReference type="AlphaFoldDB" id="A0A510LC04"/>
<dbReference type="KEGG" id="lhg:JMUB5056_1757"/>
<reference evidence="1 2" key="1">
    <citation type="submission" date="2019-07" db="EMBL/GenBank/DDBJ databases">
        <title>Complete Genome Sequence of Leptotrichia hongkongensis Strain JMUB5056.</title>
        <authorList>
            <person name="Watanabe S."/>
            <person name="Cui L."/>
        </authorList>
    </citation>
    <scope>NUCLEOTIDE SEQUENCE [LARGE SCALE GENOMIC DNA]</scope>
    <source>
        <strain evidence="1 2">JMUB5056</strain>
    </source>
</reference>
<evidence type="ECO:0000313" key="2">
    <source>
        <dbReference type="Proteomes" id="UP000321561"/>
    </source>
</evidence>
<organism evidence="1 2">
    <name type="scientific">Leptotrichia hongkongensis</name>
    <dbReference type="NCBI Taxonomy" id="554406"/>
    <lineage>
        <taxon>Bacteria</taxon>
        <taxon>Fusobacteriati</taxon>
        <taxon>Fusobacteriota</taxon>
        <taxon>Fusobacteriia</taxon>
        <taxon>Fusobacteriales</taxon>
        <taxon>Leptotrichiaceae</taxon>
        <taxon>Leptotrichia</taxon>
    </lineage>
</organism>
<accession>A0A510LC04</accession>
<proteinExistence type="predicted"/>
<name>A0A510LC04_9FUSO</name>
<dbReference type="EMBL" id="AP019846">
    <property type="protein sequence ID" value="BBM60163.1"/>
    <property type="molecule type" value="Genomic_DNA"/>
</dbReference>
<gene>
    <name evidence="1" type="ORF">JMUB5056_1757</name>
</gene>
<sequence>MRLNPDLIRDILLKAELESYSILGSGDSWFDDDEKNYQKPKELSNYSDKEIEYHVKHLKEIDLLITKADYGKLIDILDLTVKGHNFVSNIKNDENWNKIKEISDNIGSSSVETLIKISDKLISELIDNQFIQHQ</sequence>
<evidence type="ECO:0008006" key="3">
    <source>
        <dbReference type="Google" id="ProtNLM"/>
    </source>
</evidence>
<dbReference type="Pfam" id="PF10711">
    <property type="entry name" value="DUF2513"/>
    <property type="match status" value="1"/>
</dbReference>
<dbReference type="Proteomes" id="UP000321561">
    <property type="component" value="Chromosome"/>
</dbReference>
<dbReference type="RefSeq" id="WP_172618808.1">
    <property type="nucleotide sequence ID" value="NZ_AP019846.1"/>
</dbReference>
<protein>
    <recommendedName>
        <fullName evidence="3">DUF2513 domain-containing protein</fullName>
    </recommendedName>
</protein>
<dbReference type="InterPro" id="IPR019650">
    <property type="entry name" value="DUF2513"/>
</dbReference>
<evidence type="ECO:0000313" key="1">
    <source>
        <dbReference type="EMBL" id="BBM60163.1"/>
    </source>
</evidence>